<evidence type="ECO:0000256" key="3">
    <source>
        <dbReference type="ARBA" id="ARBA00023163"/>
    </source>
</evidence>
<dbReference type="Proteomes" id="UP000010164">
    <property type="component" value="Unassembled WGS sequence"/>
</dbReference>
<dbReference type="GO" id="GO:0003677">
    <property type="term" value="F:DNA binding"/>
    <property type="evidence" value="ECO:0007669"/>
    <property type="project" value="UniProtKB-KW"/>
</dbReference>
<evidence type="ECO:0000256" key="2">
    <source>
        <dbReference type="ARBA" id="ARBA00023125"/>
    </source>
</evidence>
<dbReference type="GO" id="GO:0003700">
    <property type="term" value="F:DNA-binding transcription factor activity"/>
    <property type="evidence" value="ECO:0007669"/>
    <property type="project" value="TreeGrafter"/>
</dbReference>
<dbReference type="InterPro" id="IPR000595">
    <property type="entry name" value="cNMP-bd_dom"/>
</dbReference>
<dbReference type="GO" id="GO:0005829">
    <property type="term" value="C:cytosol"/>
    <property type="evidence" value="ECO:0007669"/>
    <property type="project" value="TreeGrafter"/>
</dbReference>
<keyword evidence="1" id="KW-0805">Transcription regulation</keyword>
<dbReference type="PATRIC" id="fig|1177179.3.peg.1017"/>
<accession>L0WGT5</accession>
<dbReference type="SUPFAM" id="SSF51206">
    <property type="entry name" value="cAMP-binding domain-like"/>
    <property type="match status" value="1"/>
</dbReference>
<evidence type="ECO:0000313" key="7">
    <source>
        <dbReference type="Proteomes" id="UP000010164"/>
    </source>
</evidence>
<dbReference type="InterPro" id="IPR018490">
    <property type="entry name" value="cNMP-bd_dom_sf"/>
</dbReference>
<dbReference type="SUPFAM" id="SSF46785">
    <property type="entry name" value="Winged helix' DNA-binding domain"/>
    <property type="match status" value="1"/>
</dbReference>
<name>L0WGT5_9GAMM</name>
<dbReference type="Pfam" id="PF00027">
    <property type="entry name" value="cNMP_binding"/>
    <property type="match status" value="1"/>
</dbReference>
<dbReference type="EMBL" id="AMRJ01000005">
    <property type="protein sequence ID" value="EKF75035.1"/>
    <property type="molecule type" value="Genomic_DNA"/>
</dbReference>
<keyword evidence="2" id="KW-0238">DNA-binding</keyword>
<dbReference type="Gene3D" id="2.60.120.10">
    <property type="entry name" value="Jelly Rolls"/>
    <property type="match status" value="1"/>
</dbReference>
<dbReference type="InterPro" id="IPR036388">
    <property type="entry name" value="WH-like_DNA-bd_sf"/>
</dbReference>
<keyword evidence="7" id="KW-1185">Reference proteome</keyword>
<proteinExistence type="predicted"/>
<dbReference type="PROSITE" id="PS51063">
    <property type="entry name" value="HTH_CRP_2"/>
    <property type="match status" value="1"/>
</dbReference>
<dbReference type="PANTHER" id="PTHR24567:SF74">
    <property type="entry name" value="HTH-TYPE TRANSCRIPTIONAL REGULATOR ARCR"/>
    <property type="match status" value="1"/>
</dbReference>
<dbReference type="InterPro" id="IPR014710">
    <property type="entry name" value="RmlC-like_jellyroll"/>
</dbReference>
<gene>
    <name evidence="6" type="ORF">A11A3_05064</name>
</gene>
<dbReference type="InterPro" id="IPR036390">
    <property type="entry name" value="WH_DNA-bd_sf"/>
</dbReference>
<dbReference type="Gene3D" id="1.10.10.10">
    <property type="entry name" value="Winged helix-like DNA-binding domain superfamily/Winged helix DNA-binding domain"/>
    <property type="match status" value="1"/>
</dbReference>
<organism evidence="6 7">
    <name type="scientific">Alcanivorax hongdengensis A-11-3</name>
    <dbReference type="NCBI Taxonomy" id="1177179"/>
    <lineage>
        <taxon>Bacteria</taxon>
        <taxon>Pseudomonadati</taxon>
        <taxon>Pseudomonadota</taxon>
        <taxon>Gammaproteobacteria</taxon>
        <taxon>Oceanospirillales</taxon>
        <taxon>Alcanivoracaceae</taxon>
        <taxon>Alcanivorax</taxon>
    </lineage>
</organism>
<dbReference type="PANTHER" id="PTHR24567">
    <property type="entry name" value="CRP FAMILY TRANSCRIPTIONAL REGULATORY PROTEIN"/>
    <property type="match status" value="1"/>
</dbReference>
<protein>
    <submittedName>
        <fullName evidence="6">Transcriptional regulator Anr</fullName>
    </submittedName>
</protein>
<dbReference type="RefSeq" id="WP_008928197.1">
    <property type="nucleotide sequence ID" value="NZ_AMRJ01000005.1"/>
</dbReference>
<dbReference type="OrthoDB" id="8969464at2"/>
<dbReference type="CDD" id="cd00038">
    <property type="entry name" value="CAP_ED"/>
    <property type="match status" value="1"/>
</dbReference>
<evidence type="ECO:0000256" key="1">
    <source>
        <dbReference type="ARBA" id="ARBA00023015"/>
    </source>
</evidence>
<dbReference type="Pfam" id="PF13545">
    <property type="entry name" value="HTH_Crp_2"/>
    <property type="match status" value="1"/>
</dbReference>
<dbReference type="STRING" id="1177179.A11A3_05064"/>
<dbReference type="SMART" id="SM00419">
    <property type="entry name" value="HTH_CRP"/>
    <property type="match status" value="1"/>
</dbReference>
<evidence type="ECO:0000259" key="4">
    <source>
        <dbReference type="PROSITE" id="PS50042"/>
    </source>
</evidence>
<reference evidence="6 7" key="1">
    <citation type="journal article" date="2012" name="J. Bacteriol.">
        <title>Genome Sequence of the Alkane-Degrading Bacterium Alcanivorax hongdengensis Type Strain A-11-3.</title>
        <authorList>
            <person name="Lai Q."/>
            <person name="Shao Z."/>
        </authorList>
    </citation>
    <scope>NUCLEOTIDE SEQUENCE [LARGE SCALE GENOMIC DNA]</scope>
    <source>
        <strain evidence="6 7">A-11-3</strain>
    </source>
</reference>
<dbReference type="AlphaFoldDB" id="L0WGT5"/>
<evidence type="ECO:0000259" key="5">
    <source>
        <dbReference type="PROSITE" id="PS51063"/>
    </source>
</evidence>
<dbReference type="InterPro" id="IPR050397">
    <property type="entry name" value="Env_Response_Regulators"/>
</dbReference>
<feature type="domain" description="Cyclic nucleotide-binding" evidence="4">
    <location>
        <begin position="13"/>
        <end position="116"/>
    </location>
</feature>
<dbReference type="SMART" id="SM00100">
    <property type="entry name" value="cNMP"/>
    <property type="match status" value="1"/>
</dbReference>
<dbReference type="InterPro" id="IPR012318">
    <property type="entry name" value="HTH_CRP"/>
</dbReference>
<keyword evidence="3" id="KW-0804">Transcription</keyword>
<evidence type="ECO:0000313" key="6">
    <source>
        <dbReference type="EMBL" id="EKF75035.1"/>
    </source>
</evidence>
<dbReference type="PROSITE" id="PS50042">
    <property type="entry name" value="CNMP_BINDING_3"/>
    <property type="match status" value="1"/>
</dbReference>
<comment type="caution">
    <text evidence="6">The sequence shown here is derived from an EMBL/GenBank/DDBJ whole genome shotgun (WGS) entry which is preliminary data.</text>
</comment>
<dbReference type="eggNOG" id="COG0664">
    <property type="taxonomic scope" value="Bacteria"/>
</dbReference>
<feature type="domain" description="HTH crp-type" evidence="5">
    <location>
        <begin position="147"/>
        <end position="220"/>
    </location>
</feature>
<sequence>MVDISAVLKDCPLFAGFPAAALREAGQHARVRRFARGEVIYEDGAMQSSLCVIAEGTVRISSVNAEGREATLILFDQGTWFGDAVFSPNTPRVYGATAHTAAVLVELEGEAFRQLMARYPQSYPVILDLLSQRLWSAISLLEEDALRGLASRVGRRLLFLAQMQRSRSGGEQPVRVLLTREHLANMMGVTRQGIHKVLKNYQEAGLISLGYGEIVIPHPQALEAHLDTLV</sequence>